<evidence type="ECO:0000256" key="3">
    <source>
        <dbReference type="ARBA" id="ARBA00022833"/>
    </source>
</evidence>
<dbReference type="STRING" id="61819.ENSACIP00000029678"/>
<feature type="domain" description="C2H2-type" evidence="5">
    <location>
        <begin position="64"/>
        <end position="91"/>
    </location>
</feature>
<dbReference type="InterPro" id="IPR036236">
    <property type="entry name" value="Znf_C2H2_sf"/>
</dbReference>
<evidence type="ECO:0000313" key="6">
    <source>
        <dbReference type="Ensembl" id="ENSACIP00000029678.1"/>
    </source>
</evidence>
<proteinExistence type="predicted"/>
<dbReference type="FunFam" id="3.30.160.60:FF:002343">
    <property type="entry name" value="Zinc finger protein 33A"/>
    <property type="match status" value="1"/>
</dbReference>
<dbReference type="Gene3D" id="3.30.160.60">
    <property type="entry name" value="Classic Zinc Finger"/>
    <property type="match status" value="1"/>
</dbReference>
<keyword evidence="1" id="KW-0479">Metal-binding</keyword>
<accession>A0A3Q0T4E5</accession>
<dbReference type="PROSITE" id="PS50157">
    <property type="entry name" value="ZINC_FINGER_C2H2_2"/>
    <property type="match status" value="1"/>
</dbReference>
<protein>
    <recommendedName>
        <fullName evidence="5">C2H2-type domain-containing protein</fullName>
    </recommendedName>
</protein>
<dbReference type="InterPro" id="IPR013087">
    <property type="entry name" value="Znf_C2H2_type"/>
</dbReference>
<dbReference type="AlphaFoldDB" id="A0A3Q0T4E5"/>
<evidence type="ECO:0000256" key="2">
    <source>
        <dbReference type="ARBA" id="ARBA00022771"/>
    </source>
</evidence>
<dbReference type="SUPFAM" id="SSF57667">
    <property type="entry name" value="beta-beta-alpha zinc fingers"/>
    <property type="match status" value="1"/>
</dbReference>
<dbReference type="Ensembl" id="ENSACIT00000030458.1">
    <property type="protein sequence ID" value="ENSACIP00000029678.1"/>
    <property type="gene ID" value="ENSACIG00000022977.1"/>
</dbReference>
<evidence type="ECO:0000313" key="7">
    <source>
        <dbReference type="Proteomes" id="UP000261340"/>
    </source>
</evidence>
<reference evidence="6" key="2">
    <citation type="submission" date="2025-09" db="UniProtKB">
        <authorList>
            <consortium name="Ensembl"/>
        </authorList>
    </citation>
    <scope>IDENTIFICATION</scope>
</reference>
<keyword evidence="2 4" id="KW-0863">Zinc-finger</keyword>
<organism evidence="6 7">
    <name type="scientific">Amphilophus citrinellus</name>
    <name type="common">Midas cichlid</name>
    <name type="synonym">Cichlasoma citrinellum</name>
    <dbReference type="NCBI Taxonomy" id="61819"/>
    <lineage>
        <taxon>Eukaryota</taxon>
        <taxon>Metazoa</taxon>
        <taxon>Chordata</taxon>
        <taxon>Craniata</taxon>
        <taxon>Vertebrata</taxon>
        <taxon>Euteleostomi</taxon>
        <taxon>Actinopterygii</taxon>
        <taxon>Neopterygii</taxon>
        <taxon>Teleostei</taxon>
        <taxon>Neoteleostei</taxon>
        <taxon>Acanthomorphata</taxon>
        <taxon>Ovalentaria</taxon>
        <taxon>Cichlomorphae</taxon>
        <taxon>Cichliformes</taxon>
        <taxon>Cichlidae</taxon>
        <taxon>New World cichlids</taxon>
        <taxon>Cichlasomatinae</taxon>
        <taxon>Heroini</taxon>
        <taxon>Amphilophus</taxon>
    </lineage>
</organism>
<dbReference type="GO" id="GO:0008270">
    <property type="term" value="F:zinc ion binding"/>
    <property type="evidence" value="ECO:0007669"/>
    <property type="project" value="UniProtKB-KW"/>
</dbReference>
<reference evidence="6" key="1">
    <citation type="submission" date="2025-08" db="UniProtKB">
        <authorList>
            <consortium name="Ensembl"/>
        </authorList>
    </citation>
    <scope>IDENTIFICATION</scope>
</reference>
<name>A0A3Q0T4E5_AMPCI</name>
<sequence>MLLPPSDNSKVDSTCYHRLVEDPQHLSFLRKSAHPLFKLNMNLKGHVEYNLKTQIYVHTEEKPFGFDFCNKRFSQLGDLKRHNHVHTGQKHLAVMFVVKNFHNQEF</sequence>
<keyword evidence="7" id="KW-1185">Reference proteome</keyword>
<evidence type="ECO:0000256" key="1">
    <source>
        <dbReference type="ARBA" id="ARBA00022723"/>
    </source>
</evidence>
<keyword evidence="3" id="KW-0862">Zinc</keyword>
<evidence type="ECO:0000259" key="5">
    <source>
        <dbReference type="PROSITE" id="PS50157"/>
    </source>
</evidence>
<evidence type="ECO:0000256" key="4">
    <source>
        <dbReference type="PROSITE-ProRule" id="PRU00042"/>
    </source>
</evidence>
<dbReference type="Proteomes" id="UP000261340">
    <property type="component" value="Unplaced"/>
</dbReference>